<keyword evidence="1" id="KW-0479">Metal-binding</keyword>
<feature type="region of interest" description="Disordered" evidence="5">
    <location>
        <begin position="160"/>
        <end position="188"/>
    </location>
</feature>
<keyword evidence="3" id="KW-0862">Zinc</keyword>
<dbReference type="InterPro" id="IPR036443">
    <property type="entry name" value="Znf_RanBP2_sf"/>
</dbReference>
<dbReference type="GO" id="GO:0005634">
    <property type="term" value="C:nucleus"/>
    <property type="evidence" value="ECO:0007669"/>
    <property type="project" value="TreeGrafter"/>
</dbReference>
<evidence type="ECO:0000313" key="8">
    <source>
        <dbReference type="EMBL" id="CAK5264747.1"/>
    </source>
</evidence>
<dbReference type="InterPro" id="IPR001876">
    <property type="entry name" value="Znf_RanBP2"/>
</dbReference>
<gene>
    <name evidence="8" type="ORF">MYCIT1_LOCUS5184</name>
</gene>
<feature type="compositionally biased region" description="Gly residues" evidence="5">
    <location>
        <begin position="161"/>
        <end position="171"/>
    </location>
</feature>
<dbReference type="Pfam" id="PF08325">
    <property type="entry name" value="WLM"/>
    <property type="match status" value="2"/>
</dbReference>
<evidence type="ECO:0000256" key="4">
    <source>
        <dbReference type="PROSITE-ProRule" id="PRU00322"/>
    </source>
</evidence>
<organism evidence="8 9">
    <name type="scientific">Mycena citricolor</name>
    <dbReference type="NCBI Taxonomy" id="2018698"/>
    <lineage>
        <taxon>Eukaryota</taxon>
        <taxon>Fungi</taxon>
        <taxon>Dikarya</taxon>
        <taxon>Basidiomycota</taxon>
        <taxon>Agaricomycotina</taxon>
        <taxon>Agaricomycetes</taxon>
        <taxon>Agaricomycetidae</taxon>
        <taxon>Agaricales</taxon>
        <taxon>Marasmiineae</taxon>
        <taxon>Mycenaceae</taxon>
        <taxon>Mycena</taxon>
    </lineage>
</organism>
<proteinExistence type="predicted"/>
<evidence type="ECO:0000256" key="3">
    <source>
        <dbReference type="ARBA" id="ARBA00022833"/>
    </source>
</evidence>
<feature type="compositionally biased region" description="Basic and acidic residues" evidence="5">
    <location>
        <begin position="176"/>
        <end position="188"/>
    </location>
</feature>
<evidence type="ECO:0000313" key="9">
    <source>
        <dbReference type="Proteomes" id="UP001295794"/>
    </source>
</evidence>
<protein>
    <recommendedName>
        <fullName evidence="10">WLM-domain-containing protein</fullName>
    </recommendedName>
</protein>
<dbReference type="GO" id="GO:0006281">
    <property type="term" value="P:DNA repair"/>
    <property type="evidence" value="ECO:0007669"/>
    <property type="project" value="TreeGrafter"/>
</dbReference>
<dbReference type="SMART" id="SM00547">
    <property type="entry name" value="ZnF_RBZ"/>
    <property type="match status" value="1"/>
</dbReference>
<dbReference type="PROSITE" id="PS50199">
    <property type="entry name" value="ZF_RANBP2_2"/>
    <property type="match status" value="1"/>
</dbReference>
<dbReference type="PROSITE" id="PS01358">
    <property type="entry name" value="ZF_RANBP2_1"/>
    <property type="match status" value="1"/>
</dbReference>
<accession>A0AAD2JVW3</accession>
<dbReference type="PANTHER" id="PTHR46622">
    <property type="entry name" value="DNA-DEPENDENT METALLOPROTEASE WSS1"/>
    <property type="match status" value="1"/>
</dbReference>
<dbReference type="PANTHER" id="PTHR46622:SF1">
    <property type="entry name" value="DNA-DEPENDENT METALLOPROTEASE WSS1"/>
    <property type="match status" value="1"/>
</dbReference>
<keyword evidence="2 4" id="KW-0863">Zinc-finger</keyword>
<sequence>MADTYVQSFSHLKGRPKEQQALEMLKKIASLVKPIMRKHNWVLPVLCEFFPAQSNLLEDPRTSTTSAFPDTFMELEEVVGTMLHELTHNVHGPHDDKFYKFLSGLQDEYDALQRSGYAGEGFYSKGNRLGANVSHDLPPHLARTKALEAAEKRRKVTAVLGSGGRLGGGGSNSRLSPREQAARAAERRARDEKACGVGELALQEADKAAKESVVHEVIDLTGDSDDVQIVEKPRSAMSGKSAAARPRPRIPIQPVPPQEWTCLVCTLINAAASTRCEVCATQRPQDKSTVWSCLTCGATDMPHEFWSCRLCGSIKTTS</sequence>
<dbReference type="EMBL" id="CAVNYO010000069">
    <property type="protein sequence ID" value="CAK5264747.1"/>
    <property type="molecule type" value="Genomic_DNA"/>
</dbReference>
<feature type="domain" description="WLM" evidence="7">
    <location>
        <begin position="1"/>
        <end position="190"/>
    </location>
</feature>
<evidence type="ECO:0000256" key="1">
    <source>
        <dbReference type="ARBA" id="ARBA00022723"/>
    </source>
</evidence>
<reference evidence="8" key="1">
    <citation type="submission" date="2023-11" db="EMBL/GenBank/DDBJ databases">
        <authorList>
            <person name="De Vega J J."/>
            <person name="De Vega J J."/>
        </authorList>
    </citation>
    <scope>NUCLEOTIDE SEQUENCE</scope>
</reference>
<dbReference type="Gene3D" id="2.30.30.380">
    <property type="entry name" value="Zn-finger domain of Sec23/24"/>
    <property type="match status" value="1"/>
</dbReference>
<evidence type="ECO:0000256" key="2">
    <source>
        <dbReference type="ARBA" id="ARBA00022771"/>
    </source>
</evidence>
<dbReference type="GO" id="GO:0008270">
    <property type="term" value="F:zinc ion binding"/>
    <property type="evidence" value="ECO:0007669"/>
    <property type="project" value="UniProtKB-KW"/>
</dbReference>
<evidence type="ECO:0000259" key="6">
    <source>
        <dbReference type="PROSITE" id="PS50199"/>
    </source>
</evidence>
<dbReference type="PROSITE" id="PS51397">
    <property type="entry name" value="WLM"/>
    <property type="match status" value="1"/>
</dbReference>
<dbReference type="AlphaFoldDB" id="A0AAD2JVW3"/>
<dbReference type="Proteomes" id="UP001295794">
    <property type="component" value="Unassembled WGS sequence"/>
</dbReference>
<feature type="domain" description="RanBP2-type" evidence="6">
    <location>
        <begin position="256"/>
        <end position="285"/>
    </location>
</feature>
<dbReference type="InterPro" id="IPR013536">
    <property type="entry name" value="WLM_dom"/>
</dbReference>
<evidence type="ECO:0008006" key="10">
    <source>
        <dbReference type="Google" id="ProtNLM"/>
    </source>
</evidence>
<dbReference type="InterPro" id="IPR053000">
    <property type="entry name" value="WSS1-like_metalloprotease"/>
</dbReference>
<evidence type="ECO:0000259" key="7">
    <source>
        <dbReference type="PROSITE" id="PS51397"/>
    </source>
</evidence>
<evidence type="ECO:0000256" key="5">
    <source>
        <dbReference type="SAM" id="MobiDB-lite"/>
    </source>
</evidence>
<dbReference type="GO" id="GO:0008237">
    <property type="term" value="F:metallopeptidase activity"/>
    <property type="evidence" value="ECO:0007669"/>
    <property type="project" value="TreeGrafter"/>
</dbReference>
<keyword evidence="9" id="KW-1185">Reference proteome</keyword>
<name>A0AAD2JVW3_9AGAR</name>
<comment type="caution">
    <text evidence="8">The sequence shown here is derived from an EMBL/GenBank/DDBJ whole genome shotgun (WGS) entry which is preliminary data.</text>
</comment>
<dbReference type="SUPFAM" id="SSF90209">
    <property type="entry name" value="Ran binding protein zinc finger-like"/>
    <property type="match status" value="1"/>
</dbReference>